<reference evidence="1" key="1">
    <citation type="submission" date="2020-10" db="EMBL/GenBank/DDBJ databases">
        <authorList>
            <person name="Gilroy R."/>
        </authorList>
    </citation>
    <scope>NUCLEOTIDE SEQUENCE</scope>
    <source>
        <strain evidence="1">B3-2255</strain>
    </source>
</reference>
<dbReference type="AlphaFoldDB" id="A0A9D9NQH8"/>
<dbReference type="EMBL" id="JADILY010000127">
    <property type="protein sequence ID" value="MBO8482087.1"/>
    <property type="molecule type" value="Genomic_DNA"/>
</dbReference>
<accession>A0A9D9NQH8</accession>
<organism evidence="1 2">
    <name type="scientific">Candidatus Merdivivens faecigallinarum</name>
    <dbReference type="NCBI Taxonomy" id="2840871"/>
    <lineage>
        <taxon>Bacteria</taxon>
        <taxon>Pseudomonadati</taxon>
        <taxon>Bacteroidota</taxon>
        <taxon>Bacteroidia</taxon>
        <taxon>Bacteroidales</taxon>
        <taxon>Muribaculaceae</taxon>
        <taxon>Muribaculaceae incertae sedis</taxon>
        <taxon>Candidatus Merdivivens</taxon>
    </lineage>
</organism>
<evidence type="ECO:0000313" key="2">
    <source>
        <dbReference type="Proteomes" id="UP000823772"/>
    </source>
</evidence>
<protein>
    <submittedName>
        <fullName evidence="1">Uncharacterized protein</fullName>
    </submittedName>
</protein>
<proteinExistence type="predicted"/>
<gene>
    <name evidence="1" type="ORF">IAC87_06030</name>
</gene>
<reference evidence="1" key="2">
    <citation type="journal article" date="2021" name="PeerJ">
        <title>Extensive microbial diversity within the chicken gut microbiome revealed by metagenomics and culture.</title>
        <authorList>
            <person name="Gilroy R."/>
            <person name="Ravi A."/>
            <person name="Getino M."/>
            <person name="Pursley I."/>
            <person name="Horton D.L."/>
            <person name="Alikhan N.F."/>
            <person name="Baker D."/>
            <person name="Gharbi K."/>
            <person name="Hall N."/>
            <person name="Watson M."/>
            <person name="Adriaenssens E.M."/>
            <person name="Foster-Nyarko E."/>
            <person name="Jarju S."/>
            <person name="Secka A."/>
            <person name="Antonio M."/>
            <person name="Oren A."/>
            <person name="Chaudhuri R.R."/>
            <person name="La Ragione R."/>
            <person name="Hildebrand F."/>
            <person name="Pallen M.J."/>
        </authorList>
    </citation>
    <scope>NUCLEOTIDE SEQUENCE</scope>
    <source>
        <strain evidence="1">B3-2255</strain>
    </source>
</reference>
<feature type="non-terminal residue" evidence="1">
    <location>
        <position position="473"/>
    </location>
</feature>
<name>A0A9D9NQH8_9BACT</name>
<dbReference type="PROSITE" id="PS51257">
    <property type="entry name" value="PROKAR_LIPOPROTEIN"/>
    <property type="match status" value="1"/>
</dbReference>
<dbReference type="Proteomes" id="UP000823772">
    <property type="component" value="Unassembled WGS sequence"/>
</dbReference>
<evidence type="ECO:0000313" key="1">
    <source>
        <dbReference type="EMBL" id="MBO8482087.1"/>
    </source>
</evidence>
<sequence>MKDCIYHFVLAVAALSAAVACTYRDEVPSPVSTVSFTASQAVYDDLSGEFSLVIGNDSEGLGMELRLGSQPDKVSRQVPLPETGLYTIGASDGGFRILDGSQVTDSSGVQTLEEASISVSSDGNTCKISGTVVYGSGTPLRFDAGGISFSHSSSSSMDFEDAKGQYDGHKFLIRLSGGQSALEMTFLTTGGTADAPVLPDGNYSTAHGNISDCSYTDGSSNVPVGELVCEVSREKGGYVISGAFSAEDGGPVRFYYEGLVFRPEPEENLYLTLGGQWDMRTDSWLVYNTETKVWEESSEGDGFSVTVSGLPDYSSFLVKDLFEADFAMLIENTGEGLSIPSSALDNPVALVHASTGSFVLFPALYSFEAGLFLSEGNDIPVSLSEDRSLMSIPAVEADGVVYNYFGLIGRSTSGGSYSMFSNWSFIMTPDFVAAASENEASSSSFGLTAIKADGLHRSVVSGIILPEDIISIE</sequence>
<comment type="caution">
    <text evidence="1">The sequence shown here is derived from an EMBL/GenBank/DDBJ whole genome shotgun (WGS) entry which is preliminary data.</text>
</comment>